<evidence type="ECO:0000313" key="3">
    <source>
        <dbReference type="EMBL" id="OLP61284.1"/>
    </source>
</evidence>
<keyword evidence="1" id="KW-1133">Transmembrane helix</keyword>
<dbReference type="InterPro" id="IPR000160">
    <property type="entry name" value="GGDEF_dom"/>
</dbReference>
<comment type="caution">
    <text evidence="3">The sequence shown here is derived from an EMBL/GenBank/DDBJ whole genome shotgun (WGS) entry which is preliminary data.</text>
</comment>
<dbReference type="PANTHER" id="PTHR33121">
    <property type="entry name" value="CYCLIC DI-GMP PHOSPHODIESTERASE PDEF"/>
    <property type="match status" value="1"/>
</dbReference>
<dbReference type="Proteomes" id="UP000186364">
    <property type="component" value="Unassembled WGS sequence"/>
</dbReference>
<dbReference type="GO" id="GO:0071111">
    <property type="term" value="F:cyclic-guanylate-specific phosphodiesterase activity"/>
    <property type="evidence" value="ECO:0007669"/>
    <property type="project" value="InterPro"/>
</dbReference>
<protein>
    <recommendedName>
        <fullName evidence="2">GGDEF domain-containing protein</fullName>
    </recommendedName>
</protein>
<sequence length="260" mass="28018">MRGRVAQGGLAGAALIAFAYLEDAMAFAASIWTSLADLALPLFAAVAAAGVLMLGLFISRTAQRSQSLPAKAEVTPGAQAATRFKERRLINLQTGLADRRALERDVRVRPDSWGTAVILLDISGYDRIEGDRDGEAASRLLAAICARLGAHVKVIGRLFHLGGPQFVIIVDGQPSSNKVVNICHFLLALMREPFELSGGRFTLVPYLGVTVISRQDRRIIQTAARAERALDEVRRAGTSHMAYASVTPDQERAVEAQARS</sequence>
<keyword evidence="1" id="KW-0812">Transmembrane</keyword>
<dbReference type="SUPFAM" id="SSF55073">
    <property type="entry name" value="Nucleotide cyclase"/>
    <property type="match status" value="1"/>
</dbReference>
<reference evidence="3 4" key="1">
    <citation type="submission" date="2016-09" db="EMBL/GenBank/DDBJ databases">
        <title>Rhizobium sp. nov., a novel species isolated from the rice rhizosphere.</title>
        <authorList>
            <person name="Zhao J."/>
            <person name="Zhang X."/>
        </authorList>
    </citation>
    <scope>NUCLEOTIDE SEQUENCE [LARGE SCALE GENOMIC DNA]</scope>
    <source>
        <strain evidence="3 4">1.7048</strain>
    </source>
</reference>
<evidence type="ECO:0000256" key="1">
    <source>
        <dbReference type="SAM" id="Phobius"/>
    </source>
</evidence>
<dbReference type="InterPro" id="IPR029787">
    <property type="entry name" value="Nucleotide_cyclase"/>
</dbReference>
<dbReference type="Gene3D" id="3.30.70.270">
    <property type="match status" value="1"/>
</dbReference>
<proteinExistence type="predicted"/>
<dbReference type="Pfam" id="PF00990">
    <property type="entry name" value="GGDEF"/>
    <property type="match status" value="1"/>
</dbReference>
<dbReference type="EMBL" id="MKIP01000033">
    <property type="protein sequence ID" value="OLP61284.1"/>
    <property type="molecule type" value="Genomic_DNA"/>
</dbReference>
<dbReference type="PANTHER" id="PTHR33121:SF81">
    <property type="entry name" value="CYCLIC DI-GMP PHOSPHODIESTERASE PDEB-RELATED"/>
    <property type="match status" value="1"/>
</dbReference>
<feature type="domain" description="GGDEF" evidence="2">
    <location>
        <begin position="113"/>
        <end position="246"/>
    </location>
</feature>
<dbReference type="InterPro" id="IPR043128">
    <property type="entry name" value="Rev_trsase/Diguanyl_cyclase"/>
</dbReference>
<name>A0A1Q9B004_9HYPH</name>
<dbReference type="SMART" id="SM00267">
    <property type="entry name" value="GGDEF"/>
    <property type="match status" value="1"/>
</dbReference>
<feature type="transmembrane region" description="Helical" evidence="1">
    <location>
        <begin position="38"/>
        <end position="58"/>
    </location>
</feature>
<accession>A0A1Q9B004</accession>
<keyword evidence="4" id="KW-1185">Reference proteome</keyword>
<evidence type="ECO:0000259" key="2">
    <source>
        <dbReference type="PROSITE" id="PS50887"/>
    </source>
</evidence>
<dbReference type="AlphaFoldDB" id="A0A1Q9B004"/>
<dbReference type="InterPro" id="IPR050706">
    <property type="entry name" value="Cyclic-di-GMP_PDE-like"/>
</dbReference>
<evidence type="ECO:0000313" key="4">
    <source>
        <dbReference type="Proteomes" id="UP000186364"/>
    </source>
</evidence>
<dbReference type="PROSITE" id="PS50887">
    <property type="entry name" value="GGDEF"/>
    <property type="match status" value="1"/>
</dbReference>
<keyword evidence="1" id="KW-0472">Membrane</keyword>
<organism evidence="3 4">
    <name type="scientific">Xaviernesmea oryzae</name>
    <dbReference type="NCBI Taxonomy" id="464029"/>
    <lineage>
        <taxon>Bacteria</taxon>
        <taxon>Pseudomonadati</taxon>
        <taxon>Pseudomonadota</taxon>
        <taxon>Alphaproteobacteria</taxon>
        <taxon>Hyphomicrobiales</taxon>
        <taxon>Rhizobiaceae</taxon>
        <taxon>Rhizobium/Agrobacterium group</taxon>
        <taxon>Xaviernesmea</taxon>
    </lineage>
</organism>
<gene>
    <name evidence="3" type="ORF">BJF93_21115</name>
</gene>